<evidence type="ECO:0000256" key="4">
    <source>
        <dbReference type="ARBA" id="ARBA00014360"/>
    </source>
</evidence>
<evidence type="ECO:0000256" key="6">
    <source>
        <dbReference type="ARBA" id="ARBA00023180"/>
    </source>
</evidence>
<gene>
    <name evidence="9" type="ORF">GE061_006937</name>
</gene>
<evidence type="ECO:0000256" key="7">
    <source>
        <dbReference type="SAM" id="SignalP"/>
    </source>
</evidence>
<dbReference type="SUPFAM" id="SSF50494">
    <property type="entry name" value="Trypsin-like serine proteases"/>
    <property type="match status" value="1"/>
</dbReference>
<dbReference type="Proteomes" id="UP000466442">
    <property type="component" value="Unassembled WGS sequence"/>
</dbReference>
<dbReference type="Pfam" id="PF03022">
    <property type="entry name" value="MRJP"/>
    <property type="match status" value="1"/>
</dbReference>
<dbReference type="InterPro" id="IPR043504">
    <property type="entry name" value="Peptidase_S1_PA_chymotrypsin"/>
</dbReference>
<evidence type="ECO:0000256" key="1">
    <source>
        <dbReference type="ARBA" id="ARBA00002855"/>
    </source>
</evidence>
<comment type="caution">
    <text evidence="9">The sequence shown here is derived from an EMBL/GenBank/DDBJ whole genome shotgun (WGS) entry which is preliminary data.</text>
</comment>
<dbReference type="FunFam" id="2.120.10.30:FF:000045">
    <property type="entry name" value="Blast:Protein yellow"/>
    <property type="match status" value="1"/>
</dbReference>
<dbReference type="PANTHER" id="PTHR10009">
    <property type="entry name" value="PROTEIN YELLOW-RELATED"/>
    <property type="match status" value="1"/>
</dbReference>
<evidence type="ECO:0000256" key="2">
    <source>
        <dbReference type="ARBA" id="ARBA00004613"/>
    </source>
</evidence>
<feature type="domain" description="Peptidase S1" evidence="8">
    <location>
        <begin position="11"/>
        <end position="431"/>
    </location>
</feature>
<feature type="signal peptide" evidence="7">
    <location>
        <begin position="1"/>
        <end position="24"/>
    </location>
</feature>
<dbReference type="InterPro" id="IPR009003">
    <property type="entry name" value="Peptidase_S1_PA"/>
</dbReference>
<evidence type="ECO:0000313" key="10">
    <source>
        <dbReference type="Proteomes" id="UP000466442"/>
    </source>
</evidence>
<evidence type="ECO:0000313" key="9">
    <source>
        <dbReference type="EMBL" id="KAF6198914.1"/>
    </source>
</evidence>
<keyword evidence="6" id="KW-0325">Glycoprotein</keyword>
<comment type="subcellular location">
    <subcellularLocation>
        <location evidence="2">Secreted</location>
    </subcellularLocation>
</comment>
<dbReference type="Gene3D" id="2.40.10.10">
    <property type="entry name" value="Trypsin-like serine proteases"/>
    <property type="match status" value="1"/>
</dbReference>
<dbReference type="GO" id="GO:0006508">
    <property type="term" value="P:proteolysis"/>
    <property type="evidence" value="ECO:0007669"/>
    <property type="project" value="InterPro"/>
</dbReference>
<organism evidence="9 10">
    <name type="scientific">Apolygus lucorum</name>
    <name type="common">Small green plant bug</name>
    <name type="synonym">Lygocoris lucorum</name>
    <dbReference type="NCBI Taxonomy" id="248454"/>
    <lineage>
        <taxon>Eukaryota</taxon>
        <taxon>Metazoa</taxon>
        <taxon>Ecdysozoa</taxon>
        <taxon>Arthropoda</taxon>
        <taxon>Hexapoda</taxon>
        <taxon>Insecta</taxon>
        <taxon>Pterygota</taxon>
        <taxon>Neoptera</taxon>
        <taxon>Paraneoptera</taxon>
        <taxon>Hemiptera</taxon>
        <taxon>Heteroptera</taxon>
        <taxon>Panheteroptera</taxon>
        <taxon>Cimicomorpha</taxon>
        <taxon>Miridae</taxon>
        <taxon>Mirini</taxon>
        <taxon>Apolygus</taxon>
    </lineage>
</organism>
<reference evidence="9" key="1">
    <citation type="journal article" date="2021" name="Mol. Ecol. Resour.">
        <title>Apolygus lucorum genome provides insights into omnivorousness and mesophyll feeding.</title>
        <authorList>
            <person name="Liu Y."/>
            <person name="Liu H."/>
            <person name="Wang H."/>
            <person name="Huang T."/>
            <person name="Liu B."/>
            <person name="Yang B."/>
            <person name="Yin L."/>
            <person name="Li B."/>
            <person name="Zhang Y."/>
            <person name="Zhang S."/>
            <person name="Jiang F."/>
            <person name="Zhang X."/>
            <person name="Ren Y."/>
            <person name="Wang B."/>
            <person name="Wang S."/>
            <person name="Lu Y."/>
            <person name="Wu K."/>
            <person name="Fan W."/>
            <person name="Wang G."/>
        </authorList>
    </citation>
    <scope>NUCLEOTIDE SEQUENCE</scope>
    <source>
        <strain evidence="9">12Hb</strain>
    </source>
</reference>
<dbReference type="OrthoDB" id="7776143at2759"/>
<protein>
    <recommendedName>
        <fullName evidence="4">Protein yellow</fullName>
    </recommendedName>
</protein>
<dbReference type="Pfam" id="PF00089">
    <property type="entry name" value="Trypsin"/>
    <property type="match status" value="1"/>
</dbReference>
<dbReference type="PROSITE" id="PS51257">
    <property type="entry name" value="PROKAR_LIPOPROTEIN"/>
    <property type="match status" value="1"/>
</dbReference>
<keyword evidence="10" id="KW-1185">Reference proteome</keyword>
<feature type="chain" id="PRO_5035827036" description="Protein yellow" evidence="7">
    <location>
        <begin position="25"/>
        <end position="854"/>
    </location>
</feature>
<dbReference type="InterPro" id="IPR011042">
    <property type="entry name" value="6-blade_b-propeller_TolB-like"/>
</dbReference>
<keyword evidence="5" id="KW-0964">Secreted</keyword>
<dbReference type="GO" id="GO:0005576">
    <property type="term" value="C:extracellular region"/>
    <property type="evidence" value="ECO:0007669"/>
    <property type="project" value="UniProtKB-SubCell"/>
</dbReference>
<dbReference type="Gene3D" id="2.120.10.30">
    <property type="entry name" value="TolB, C-terminal domain"/>
    <property type="match status" value="1"/>
</dbReference>
<proteinExistence type="inferred from homology"/>
<evidence type="ECO:0000256" key="3">
    <source>
        <dbReference type="ARBA" id="ARBA00009127"/>
    </source>
</evidence>
<dbReference type="InterPro" id="IPR017996">
    <property type="entry name" value="MRJP/yellow-related"/>
</dbReference>
<name>A0A8S9WRQ3_APOLU</name>
<dbReference type="AlphaFoldDB" id="A0A8S9WRQ3"/>
<dbReference type="PRINTS" id="PR01366">
    <property type="entry name" value="ROYALJELLY"/>
</dbReference>
<keyword evidence="7" id="KW-0732">Signal</keyword>
<dbReference type="EMBL" id="WIXP02000015">
    <property type="protein sequence ID" value="KAF6198914.1"/>
    <property type="molecule type" value="Genomic_DNA"/>
</dbReference>
<dbReference type="PANTHER" id="PTHR10009:SF14">
    <property type="entry name" value="PROTEIN YELLOW"/>
    <property type="match status" value="1"/>
</dbReference>
<accession>A0A8S9WRQ3</accession>
<sequence>MTRRFVGLLIIIALSCKDLHTLESKTNNYVVSVQHFIEGHTGNRVHKCAGVLLTRRIVLTACSCVTKVLQDPTSLKITLVLMESSRVVVYVGTSMDTTITKKTENKEVQEVEAMFMHPMCDPSFAYDFAVIIVHEHFSNKGLLVVKTLHRSKTIQEFIIGVLNIPRECATYSWIDEDPKTLCVKRKFNEKQDFDVYEVFDVQHESMLRKTGKWSGDKINRRLSMIRTKRKDKIGANKTSPGGLAAGVVKKKPKSGPNETTFGKWSKRKIWKKRIDVDFVDKKYCTSLVSVCALNPHGCISGIHGLGCSEWCMRSLDCTEHLCKVDTGSPVFCNKILVGIVTGARVINCEGNNRIMAVVAGFDAAEQFVKTSMHTFKERTARERINHQPRGARGEPPFQHKKPYKSERVDVRPVQCSAMTPQIALWLFAFVALGEAAQLMQKFAWSAVDYAFPSEAQRQLAIRDGFYIPENNLPVGIEIWKNKMFITVPRWTDKGVPSSLNYVPLDVSYTSSPKLNPYPDWDTNEQGNCNGITTTYRVKVDECDRLWVLDSGTVGIGNTTQQVCPYAIHAFDLKTDRQILRYQFKDDDVNANTFIANIAVDVGKTCNDVHVYASDELGYGLLVYSLKENDSWRFEHGFFHPDPLKGDFNIGGLNFQWEAEGIFGMTLSPRNAADRFLFFHPLASHREFMVSTSVLKAKPNKDSYHQFMALGERSSHSTAEVMTEDGIMFFNMIDDNAVGCWNWNSPYSAENQEIVAKDDIALIFPSDVRVRYGHLWVISDRMPNHLIDKLDFVNDINFRVFFAPLEEVLKGTICEHKFKKSIGGYPPAIPSGRHTGYSRKPLLSHALTGNEYSRY</sequence>
<evidence type="ECO:0000256" key="5">
    <source>
        <dbReference type="ARBA" id="ARBA00022525"/>
    </source>
</evidence>
<dbReference type="InterPro" id="IPR001254">
    <property type="entry name" value="Trypsin_dom"/>
</dbReference>
<comment type="function">
    <text evidence="1">Controls the pigmentation pattern of the adult cuticle and larval mouth parts.</text>
</comment>
<comment type="similarity">
    <text evidence="3">Belongs to the major royal jelly protein family.</text>
</comment>
<dbReference type="GO" id="GO:0004252">
    <property type="term" value="F:serine-type endopeptidase activity"/>
    <property type="evidence" value="ECO:0007669"/>
    <property type="project" value="InterPro"/>
</dbReference>
<dbReference type="PROSITE" id="PS50240">
    <property type="entry name" value="TRYPSIN_DOM"/>
    <property type="match status" value="1"/>
</dbReference>
<evidence type="ECO:0000259" key="8">
    <source>
        <dbReference type="PROSITE" id="PS50240"/>
    </source>
</evidence>